<keyword evidence="10" id="KW-1185">Reference proteome</keyword>
<evidence type="ECO:0000256" key="4">
    <source>
        <dbReference type="ARBA" id="ARBA00022618"/>
    </source>
</evidence>
<evidence type="ECO:0000313" key="10">
    <source>
        <dbReference type="Proteomes" id="UP000276133"/>
    </source>
</evidence>
<dbReference type="EMBL" id="REGN01009851">
    <property type="protein sequence ID" value="RNA00228.1"/>
    <property type="molecule type" value="Genomic_DNA"/>
</dbReference>
<dbReference type="GO" id="GO:0005737">
    <property type="term" value="C:cytoplasm"/>
    <property type="evidence" value="ECO:0007669"/>
    <property type="project" value="UniProtKB-SubCell"/>
</dbReference>
<dbReference type="Proteomes" id="UP000276133">
    <property type="component" value="Unassembled WGS sequence"/>
</dbReference>
<comment type="caution">
    <text evidence="9">The sequence shown here is derived from an EMBL/GenBank/DDBJ whole genome shotgun (WGS) entry which is preliminary data.</text>
</comment>
<dbReference type="GO" id="GO:0051642">
    <property type="term" value="P:centrosome localization"/>
    <property type="evidence" value="ECO:0007669"/>
    <property type="project" value="TreeGrafter"/>
</dbReference>
<dbReference type="GO" id="GO:0051301">
    <property type="term" value="P:cell division"/>
    <property type="evidence" value="ECO:0007669"/>
    <property type="project" value="UniProtKB-KW"/>
</dbReference>
<keyword evidence="3" id="KW-0963">Cytoplasm</keyword>
<accession>A0A3M7PNK3</accession>
<dbReference type="Pfam" id="PF10221">
    <property type="entry name" value="Mat89Bb"/>
    <property type="match status" value="1"/>
</dbReference>
<evidence type="ECO:0000256" key="1">
    <source>
        <dbReference type="ARBA" id="ARBA00004123"/>
    </source>
</evidence>
<dbReference type="GO" id="GO:0007346">
    <property type="term" value="P:regulation of mitotic cell cycle"/>
    <property type="evidence" value="ECO:0007669"/>
    <property type="project" value="TreeGrafter"/>
</dbReference>
<evidence type="ECO:0000256" key="3">
    <source>
        <dbReference type="ARBA" id="ARBA00022490"/>
    </source>
</evidence>
<organism evidence="9 10">
    <name type="scientific">Brachionus plicatilis</name>
    <name type="common">Marine rotifer</name>
    <name type="synonym">Brachionus muelleri</name>
    <dbReference type="NCBI Taxonomy" id="10195"/>
    <lineage>
        <taxon>Eukaryota</taxon>
        <taxon>Metazoa</taxon>
        <taxon>Spiralia</taxon>
        <taxon>Gnathifera</taxon>
        <taxon>Rotifera</taxon>
        <taxon>Eurotatoria</taxon>
        <taxon>Monogononta</taxon>
        <taxon>Pseudotrocha</taxon>
        <taxon>Ploima</taxon>
        <taxon>Brachionidae</taxon>
        <taxon>Brachionus</taxon>
    </lineage>
</organism>
<dbReference type="PANTHER" id="PTHR12955:SF1">
    <property type="entry name" value="INTEGRATOR COMPLEX SUBUNIT 13"/>
    <property type="match status" value="1"/>
</dbReference>
<keyword evidence="4" id="KW-0132">Cell division</keyword>
<dbReference type="PANTHER" id="PTHR12955">
    <property type="entry name" value="SARCOMA ANTIGEN NY-SAR-95-RELATED"/>
    <property type="match status" value="1"/>
</dbReference>
<evidence type="ECO:0000256" key="8">
    <source>
        <dbReference type="ARBA" id="ARBA00061603"/>
    </source>
</evidence>
<proteinExistence type="inferred from homology"/>
<dbReference type="InterPro" id="IPR019355">
    <property type="entry name" value="Cell_cycle_regulator_Mat89Bb"/>
</dbReference>
<name>A0A3M7PNK3_BRAPC</name>
<keyword evidence="6" id="KW-0539">Nucleus</keyword>
<protein>
    <submittedName>
        <fullName evidence="9">Asunder-like protein</fullName>
    </submittedName>
</protein>
<evidence type="ECO:0000256" key="2">
    <source>
        <dbReference type="ARBA" id="ARBA00004496"/>
    </source>
</evidence>
<evidence type="ECO:0000256" key="5">
    <source>
        <dbReference type="ARBA" id="ARBA00022776"/>
    </source>
</evidence>
<keyword evidence="5" id="KW-0498">Mitosis</keyword>
<reference evidence="9 10" key="1">
    <citation type="journal article" date="2018" name="Sci. Rep.">
        <title>Genomic signatures of local adaptation to the degree of environmental predictability in rotifers.</title>
        <authorList>
            <person name="Franch-Gras L."/>
            <person name="Hahn C."/>
            <person name="Garcia-Roger E.M."/>
            <person name="Carmona M.J."/>
            <person name="Serra M."/>
            <person name="Gomez A."/>
        </authorList>
    </citation>
    <scope>NUCLEOTIDE SEQUENCE [LARGE SCALE GENOMIC DNA]</scope>
    <source>
        <strain evidence="9">HYR1</strain>
    </source>
</reference>
<dbReference type="STRING" id="10195.A0A3M7PNK3"/>
<comment type="subcellular location">
    <subcellularLocation>
        <location evidence="2">Cytoplasm</location>
    </subcellularLocation>
    <subcellularLocation>
        <location evidence="1">Nucleus</location>
    </subcellularLocation>
</comment>
<dbReference type="AlphaFoldDB" id="A0A3M7PNK3"/>
<keyword evidence="7" id="KW-0131">Cell cycle</keyword>
<gene>
    <name evidence="9" type="ORF">BpHYR1_022000</name>
</gene>
<dbReference type="GO" id="GO:0032039">
    <property type="term" value="C:integrator complex"/>
    <property type="evidence" value="ECO:0007669"/>
    <property type="project" value="TreeGrafter"/>
</dbReference>
<dbReference type="OrthoDB" id="5844105at2759"/>
<sequence length="679" mass="77801">MVNTSINHKTIFLFDHSGYFATNCGQTFEFDISSKSKSSNQAQNQNKINPLNKSLWTCTIEAALEFARIVYDLFPEDKLIRLMTTKHENTLNTWNESEQGLETLLNLMGTVQPPFPAPAQLSQSEELILCRALNASLNAIAQCTQLQQNLIKNKVPVKNRGRIVFFTSSHLRKLEPIQEFLAKAIEELNKIINQAAKNDIAIQKIDKIELVIIDMVPIDQNLTLSKEKIIQNSPELRTHLLSSKSGSNLSLKLIQLAQKFYNLAVTSVTNIPMKEELNANSSANYDVDILHHKSLHDQLKISGLLKNCLVSKDGVNTVCLKWSNPKTNITEFNLTTNSSRITPIDVNSRPSSCLTSFLLSGRCVVLEIPRTTTSSRISSHVLCTHGNEIFIHSLNYSLKSVFDDRPSIDLDIEKLKDLRTNEFIDFMKTNTLPRIITFSDKDQFKANKISEKFDKITQYWPIKYSDRIITNLLPLKPFLVRCMSQESFTDAQYTECFKCLEFVQNAESKIEPNNVSNLITPVEDLTVYKRKDLVKTIWTELESFLGPYQDFSDKHKFFYNHIKTMRLNLAKSESSFGRNLDPRKLSRQADKIQLSNFIPREALEFENEKLSKRKKFSKDVNSTDINLYEFWSRTLIDKNKCKPDFYGRLIYPNQAAPLYANLKLDENQTSKSLGVKMDI</sequence>
<evidence type="ECO:0000256" key="6">
    <source>
        <dbReference type="ARBA" id="ARBA00023242"/>
    </source>
</evidence>
<evidence type="ECO:0000256" key="7">
    <source>
        <dbReference type="ARBA" id="ARBA00023306"/>
    </source>
</evidence>
<evidence type="ECO:0000313" key="9">
    <source>
        <dbReference type="EMBL" id="RNA00228.1"/>
    </source>
</evidence>
<comment type="similarity">
    <text evidence="8">Belongs to the Integrator subunit 13 family.</text>
</comment>